<evidence type="ECO:0000259" key="1">
    <source>
        <dbReference type="Pfam" id="PF00675"/>
    </source>
</evidence>
<dbReference type="InterPro" id="IPR007863">
    <property type="entry name" value="Peptidase_M16_C"/>
</dbReference>
<dbReference type="EMBL" id="JAUSTM010000009">
    <property type="protein sequence ID" value="MDQ0222557.1"/>
    <property type="molecule type" value="Genomic_DNA"/>
</dbReference>
<dbReference type="NCBIfam" id="NF047421">
    <property type="entry name" value="YfmH_fam"/>
    <property type="match status" value="1"/>
</dbReference>
<dbReference type="InterPro" id="IPR011765">
    <property type="entry name" value="Pept_M16_N"/>
</dbReference>
<evidence type="ECO:0000259" key="2">
    <source>
        <dbReference type="Pfam" id="PF05193"/>
    </source>
</evidence>
<dbReference type="RefSeq" id="WP_307121750.1">
    <property type="nucleotide sequence ID" value="NZ_JAUSTM010000009.1"/>
</dbReference>
<dbReference type="SUPFAM" id="SSF63411">
    <property type="entry name" value="LuxS/MPP-like metallohydrolase"/>
    <property type="match status" value="2"/>
</dbReference>
<dbReference type="InterPro" id="IPR011249">
    <property type="entry name" value="Metalloenz_LuxS/M16"/>
</dbReference>
<dbReference type="Pfam" id="PF05193">
    <property type="entry name" value="Peptidase_M16_C"/>
    <property type="match status" value="1"/>
</dbReference>
<comment type="caution">
    <text evidence="3">The sequence shown here is derived from an EMBL/GenBank/DDBJ whole genome shotgun (WGS) entry which is preliminary data.</text>
</comment>
<evidence type="ECO:0000313" key="4">
    <source>
        <dbReference type="Proteomes" id="UP001223079"/>
    </source>
</evidence>
<dbReference type="Proteomes" id="UP001223079">
    <property type="component" value="Unassembled WGS sequence"/>
</dbReference>
<organism evidence="3 4">
    <name type="scientific">Streptococcus moroccensis</name>
    <dbReference type="NCBI Taxonomy" id="1451356"/>
    <lineage>
        <taxon>Bacteria</taxon>
        <taxon>Bacillati</taxon>
        <taxon>Bacillota</taxon>
        <taxon>Bacilli</taxon>
        <taxon>Lactobacillales</taxon>
        <taxon>Streptococcaceae</taxon>
        <taxon>Streptococcus</taxon>
    </lineage>
</organism>
<dbReference type="Gene3D" id="3.30.830.10">
    <property type="entry name" value="Metalloenzyme, LuxS/M16 peptidase-like"/>
    <property type="match status" value="2"/>
</dbReference>
<feature type="domain" description="Peptidase M16 C-terminal" evidence="2">
    <location>
        <begin position="185"/>
        <end position="361"/>
    </location>
</feature>
<sequence length="428" mass="49371">MTLSQKHYPTLNEVVYRKVLENGLEVILIPRLDYQETIGLMATRFGALDTSFRPKNRKLMRQFPAGMAHFLEHKLFELPKGRDAMEDFAKIGAEVNAFTGYRQTVYYFSTTDHVKEGLCLLQELTSHLNVTDASVEREKAIISQEIKMYQDDADYQLYMSVLGQLYPETPLAEDIAGSLSSVQQISAKTLQMNFDIFYQSSNMVLLMIGDFDPEQLVDEIESFQNARRPRKKQPISKEDFSLKPVLPSASLEFPVMGPKLAVGLRSQHDFTTVSISKYRLCMKLLMAMVLGWTSSTYQDWYDKGKIDDSFQMEIELTEAYQFIILTMDTSEPLAMSKRIRQLLSRCYELDDLNEDHLTLVKQEMYGDFLKSLNHLESTAMQYVNSWIENDSLFDLPDLLESITLDDIKKVGFDFISRSEMTDFILFPQ</sequence>
<gene>
    <name evidence="3" type="ORF">J2S23_001109</name>
</gene>
<reference evidence="3 4" key="1">
    <citation type="submission" date="2023-07" db="EMBL/GenBank/DDBJ databases">
        <title>Genomic Encyclopedia of Type Strains, Phase IV (KMG-IV): sequencing the most valuable type-strain genomes for metagenomic binning, comparative biology and taxonomic classification.</title>
        <authorList>
            <person name="Goeker M."/>
        </authorList>
    </citation>
    <scope>NUCLEOTIDE SEQUENCE [LARGE SCALE GENOMIC DNA]</scope>
    <source>
        <strain evidence="3 4">DSM 105143</strain>
    </source>
</reference>
<proteinExistence type="predicted"/>
<dbReference type="InterPro" id="IPR050361">
    <property type="entry name" value="MPP/UQCRC_Complex"/>
</dbReference>
<protein>
    <submittedName>
        <fullName evidence="3">Zn-dependent peptidase</fullName>
    </submittedName>
</protein>
<dbReference type="Pfam" id="PF00675">
    <property type="entry name" value="Peptidase_M16"/>
    <property type="match status" value="1"/>
</dbReference>
<name>A0ABT9YRN1_9STRE</name>
<dbReference type="PANTHER" id="PTHR11851">
    <property type="entry name" value="METALLOPROTEASE"/>
    <property type="match status" value="1"/>
</dbReference>
<evidence type="ECO:0000313" key="3">
    <source>
        <dbReference type="EMBL" id="MDQ0222557.1"/>
    </source>
</evidence>
<feature type="domain" description="Peptidase M16 N-terminal" evidence="1">
    <location>
        <begin position="65"/>
        <end position="176"/>
    </location>
</feature>
<keyword evidence="4" id="KW-1185">Reference proteome</keyword>
<dbReference type="PANTHER" id="PTHR11851:SF134">
    <property type="entry name" value="ZINC-DEPENDENT PROTEASE"/>
    <property type="match status" value="1"/>
</dbReference>
<accession>A0ABT9YRN1</accession>